<proteinExistence type="predicted"/>
<keyword evidence="3 6" id="KW-1133">Transmembrane helix</keyword>
<reference evidence="8" key="1">
    <citation type="submission" date="2021-02" db="EMBL/GenBank/DDBJ databases">
        <title>Phycicoccus sp. MQZ13P-5T, whole genome shotgun sequence.</title>
        <authorList>
            <person name="Tuo L."/>
        </authorList>
    </citation>
    <scope>NUCLEOTIDE SEQUENCE</scope>
    <source>
        <strain evidence="8">MQZ13P-5</strain>
    </source>
</reference>
<protein>
    <submittedName>
        <fullName evidence="8">DUF202 domain-containing protein</fullName>
    </submittedName>
</protein>
<comment type="caution">
    <text evidence="8">The sequence shown here is derived from an EMBL/GenBank/DDBJ whole genome shotgun (WGS) entry which is preliminary data.</text>
</comment>
<evidence type="ECO:0000256" key="4">
    <source>
        <dbReference type="ARBA" id="ARBA00023136"/>
    </source>
</evidence>
<keyword evidence="2 6" id="KW-0812">Transmembrane</keyword>
<evidence type="ECO:0000313" key="8">
    <source>
        <dbReference type="EMBL" id="MBM6400177.1"/>
    </source>
</evidence>
<comment type="subcellular location">
    <subcellularLocation>
        <location evidence="1">Endomembrane system</location>
        <topology evidence="1">Multi-pass membrane protein</topology>
    </subcellularLocation>
</comment>
<dbReference type="RefSeq" id="WP_204130640.1">
    <property type="nucleotide sequence ID" value="NZ_JAFDVD010000007.1"/>
</dbReference>
<organism evidence="8 9">
    <name type="scientific">Phycicoccus sonneratiae</name>
    <dbReference type="NCBI Taxonomy" id="2807628"/>
    <lineage>
        <taxon>Bacteria</taxon>
        <taxon>Bacillati</taxon>
        <taxon>Actinomycetota</taxon>
        <taxon>Actinomycetes</taxon>
        <taxon>Micrococcales</taxon>
        <taxon>Intrasporangiaceae</taxon>
        <taxon>Phycicoccus</taxon>
    </lineage>
</organism>
<sequence length="127" mass="13387">MTEPPTPRRWPRRVYDHGTDPDPRFSLANERTFLAWARTGLALLAGAAALDALDLPLPDTLQALLAALLAVAGTLVAGAAWWSWARVERAMREGRPLPGNPAMVVVLVALGVTGLALAVASLTRGAG</sequence>
<evidence type="ECO:0000256" key="6">
    <source>
        <dbReference type="SAM" id="Phobius"/>
    </source>
</evidence>
<feature type="transmembrane region" description="Helical" evidence="6">
    <location>
        <begin position="60"/>
        <end position="82"/>
    </location>
</feature>
<accession>A0ABS2CJX4</accession>
<evidence type="ECO:0000256" key="2">
    <source>
        <dbReference type="ARBA" id="ARBA00022692"/>
    </source>
</evidence>
<evidence type="ECO:0000256" key="1">
    <source>
        <dbReference type="ARBA" id="ARBA00004127"/>
    </source>
</evidence>
<dbReference type="InterPro" id="IPR003807">
    <property type="entry name" value="DUF202"/>
</dbReference>
<feature type="transmembrane region" description="Helical" evidence="6">
    <location>
        <begin position="33"/>
        <end position="53"/>
    </location>
</feature>
<evidence type="ECO:0000259" key="7">
    <source>
        <dbReference type="Pfam" id="PF02656"/>
    </source>
</evidence>
<feature type="region of interest" description="Disordered" evidence="5">
    <location>
        <begin position="1"/>
        <end position="21"/>
    </location>
</feature>
<feature type="domain" description="DUF202" evidence="7">
    <location>
        <begin position="24"/>
        <end position="90"/>
    </location>
</feature>
<keyword evidence="4 6" id="KW-0472">Membrane</keyword>
<feature type="transmembrane region" description="Helical" evidence="6">
    <location>
        <begin position="102"/>
        <end position="122"/>
    </location>
</feature>
<dbReference type="EMBL" id="JAFDVD010000007">
    <property type="protein sequence ID" value="MBM6400177.1"/>
    <property type="molecule type" value="Genomic_DNA"/>
</dbReference>
<dbReference type="Proteomes" id="UP001430172">
    <property type="component" value="Unassembled WGS sequence"/>
</dbReference>
<name>A0ABS2CJX4_9MICO</name>
<gene>
    <name evidence="8" type="ORF">JQN70_07270</name>
</gene>
<evidence type="ECO:0000313" key="9">
    <source>
        <dbReference type="Proteomes" id="UP001430172"/>
    </source>
</evidence>
<evidence type="ECO:0000256" key="5">
    <source>
        <dbReference type="SAM" id="MobiDB-lite"/>
    </source>
</evidence>
<keyword evidence="9" id="KW-1185">Reference proteome</keyword>
<evidence type="ECO:0000256" key="3">
    <source>
        <dbReference type="ARBA" id="ARBA00022989"/>
    </source>
</evidence>
<dbReference type="Pfam" id="PF02656">
    <property type="entry name" value="DUF202"/>
    <property type="match status" value="1"/>
</dbReference>